<organism evidence="1 2">
    <name type="scientific">Actinoplanes lutulentus</name>
    <dbReference type="NCBI Taxonomy" id="1287878"/>
    <lineage>
        <taxon>Bacteria</taxon>
        <taxon>Bacillati</taxon>
        <taxon>Actinomycetota</taxon>
        <taxon>Actinomycetes</taxon>
        <taxon>Micromonosporales</taxon>
        <taxon>Micromonosporaceae</taxon>
        <taxon>Actinoplanes</taxon>
    </lineage>
</organism>
<evidence type="ECO:0008006" key="3">
    <source>
        <dbReference type="Google" id="ProtNLM"/>
    </source>
</evidence>
<dbReference type="SUPFAM" id="SSF56574">
    <property type="entry name" value="Serpins"/>
    <property type="match status" value="1"/>
</dbReference>
<proteinExistence type="predicted"/>
<dbReference type="RefSeq" id="WP_111655083.1">
    <property type="nucleotide sequence ID" value="NZ_JACHWI010000002.1"/>
</dbReference>
<evidence type="ECO:0000313" key="1">
    <source>
        <dbReference type="EMBL" id="RAK25543.1"/>
    </source>
</evidence>
<dbReference type="AlphaFoldDB" id="A0A327YW77"/>
<reference evidence="1 2" key="1">
    <citation type="submission" date="2018-06" db="EMBL/GenBank/DDBJ databases">
        <title>Genomic Encyclopedia of Type Strains, Phase III (KMG-III): the genomes of soil and plant-associated and newly described type strains.</title>
        <authorList>
            <person name="Whitman W."/>
        </authorList>
    </citation>
    <scope>NUCLEOTIDE SEQUENCE [LARGE SCALE GENOMIC DNA]</scope>
    <source>
        <strain evidence="1 2">CGMCC 4.7090</strain>
    </source>
</reference>
<dbReference type="Gene3D" id="3.30.497.10">
    <property type="entry name" value="Antithrombin, subunit I, domain 2"/>
    <property type="match status" value="1"/>
</dbReference>
<dbReference type="InterPro" id="IPR036186">
    <property type="entry name" value="Serpin_sf"/>
</dbReference>
<dbReference type="InterPro" id="IPR042178">
    <property type="entry name" value="Serpin_sf_1"/>
</dbReference>
<dbReference type="Proteomes" id="UP000249341">
    <property type="component" value="Unassembled WGS sequence"/>
</dbReference>
<accession>A0A327YW77</accession>
<dbReference type="OrthoDB" id="4847668at2"/>
<gene>
    <name evidence="1" type="ORF">B0I29_1325</name>
</gene>
<sequence>MDEDLIGALGRYAARLHETIGDSHHVASPLGAWLLLALTAARDTGGELAETLGVEPARAAEMAAALLNEPHPLVAAATAMWHTANATDQQAWREALPEATEFGPVPDKAGLDRWAREHTLGLIDRFPGGPDPRTLLMLAGALATRVPWENQFAVTSASQLGDTSPWASSLTHVLHGYSNGGTFVARTRDAGHVIVHAAPAVRDHAILYVVSVAAADDVPALSVLAAAQEIAVLVARGRQQEVRVPLRDLPLGETPLWRIWEGTAYGDDDKHSAVLPCWTAAGEHDLSAAGLGFDVAGRLLGGDELQAVQVTVARYGRAGFEAAGLTTMRVGGSLPERGLARFAELRFGHPHAVVAVTAGEDSPWHGVPVFSAWVSEPEDVPEQDLDEDLD</sequence>
<comment type="caution">
    <text evidence="1">The sequence shown here is derived from an EMBL/GenBank/DDBJ whole genome shotgun (WGS) entry which is preliminary data.</text>
</comment>
<name>A0A327YW77_9ACTN</name>
<dbReference type="EMBL" id="QLMJ01000032">
    <property type="protein sequence ID" value="RAK25543.1"/>
    <property type="molecule type" value="Genomic_DNA"/>
</dbReference>
<keyword evidence="2" id="KW-1185">Reference proteome</keyword>
<protein>
    <recommendedName>
        <fullName evidence="3">Serpin (Serine protease inhibitor)</fullName>
    </recommendedName>
</protein>
<evidence type="ECO:0000313" key="2">
    <source>
        <dbReference type="Proteomes" id="UP000249341"/>
    </source>
</evidence>